<reference evidence="2" key="1">
    <citation type="journal article" date="2019" name="Int. J. Syst. Evol. Microbiol.">
        <title>The Global Catalogue of Microorganisms (GCM) 10K type strain sequencing project: providing services to taxonomists for standard genome sequencing and annotation.</title>
        <authorList>
            <consortium name="The Broad Institute Genomics Platform"/>
            <consortium name="The Broad Institute Genome Sequencing Center for Infectious Disease"/>
            <person name="Wu L."/>
            <person name="Ma J."/>
        </authorList>
    </citation>
    <scope>NUCLEOTIDE SEQUENCE [LARGE SCALE GENOMIC DNA]</scope>
    <source>
        <strain evidence="2">NBRC 113072</strain>
    </source>
</reference>
<dbReference type="RefSeq" id="WP_284303916.1">
    <property type="nucleotide sequence ID" value="NZ_BSUO01000001.1"/>
</dbReference>
<dbReference type="SUPFAM" id="SSF56112">
    <property type="entry name" value="Protein kinase-like (PK-like)"/>
    <property type="match status" value="1"/>
</dbReference>
<evidence type="ECO:0000313" key="2">
    <source>
        <dbReference type="Proteomes" id="UP001157126"/>
    </source>
</evidence>
<name>A0ABQ6IRT9_9MICO</name>
<gene>
    <name evidence="1" type="ORF">GCM10025883_22190</name>
</gene>
<dbReference type="Gene3D" id="3.90.1200.10">
    <property type="match status" value="1"/>
</dbReference>
<dbReference type="EMBL" id="BSUO01000001">
    <property type="protein sequence ID" value="GMA40174.1"/>
    <property type="molecule type" value="Genomic_DNA"/>
</dbReference>
<evidence type="ECO:0008006" key="3">
    <source>
        <dbReference type="Google" id="ProtNLM"/>
    </source>
</evidence>
<organism evidence="1 2">
    <name type="scientific">Mobilicoccus caccae</name>
    <dbReference type="NCBI Taxonomy" id="1859295"/>
    <lineage>
        <taxon>Bacteria</taxon>
        <taxon>Bacillati</taxon>
        <taxon>Actinomycetota</taxon>
        <taxon>Actinomycetes</taxon>
        <taxon>Micrococcales</taxon>
        <taxon>Dermatophilaceae</taxon>
        <taxon>Mobilicoccus</taxon>
    </lineage>
</organism>
<accession>A0ABQ6IRT9</accession>
<sequence>MIDDAAVAAAHPDLPGLALLLDPLRLEKTLHALGEEPHHLDRLRIKPGASVTAVLRPAAGRGPWLLARVLADDPWRTKRHKDLTVAARLGLPGHELPDQRLILTVAAGDRRLSGLARLHPDSGPSQIRWPVRRSAWPPGVDGRGRTVHADVTTLSHNPARRWVGVVDLGTKRRVLRLHHALPAQDLPWQPGRPWAPSDPLPDLLRGQAGDDRAARRRVEPLARVEAAVRGLRMLHEPWGQRAAHVADRIRGPLGAVQRARAHGDLTPDQVVVDGDRVGVLDWDQSGLWPLGWDVATWTAGLIVAGWYPADETLTEPVTPAAGRSVDPAVLAAALILRGPEPFRRRHPQWPEVTERLLAHAEQQLLVGAHR</sequence>
<comment type="caution">
    <text evidence="1">The sequence shown here is derived from an EMBL/GenBank/DDBJ whole genome shotgun (WGS) entry which is preliminary data.</text>
</comment>
<evidence type="ECO:0000313" key="1">
    <source>
        <dbReference type="EMBL" id="GMA40174.1"/>
    </source>
</evidence>
<protein>
    <recommendedName>
        <fullName evidence="3">Phosphotransferase family enzyme</fullName>
    </recommendedName>
</protein>
<dbReference type="Proteomes" id="UP001157126">
    <property type="component" value="Unassembled WGS sequence"/>
</dbReference>
<proteinExistence type="predicted"/>
<dbReference type="InterPro" id="IPR011009">
    <property type="entry name" value="Kinase-like_dom_sf"/>
</dbReference>
<keyword evidence="2" id="KW-1185">Reference proteome</keyword>